<sequence length="186" mass="21334">MYRLLAILSAICLLAYPFIIYLGLNEQKLKIISGLLIFLFLFRIFTSRQTKVRELRILALGSAMIGIILILLSAIFRNQGWLKFYPVAVNFCMLILFLSSIIRPPTIIERLARLKDPQLPPAGVRYTSRVTTIWCGFFVLNGSIALYTCFQPISVWTLYNGLVSYFLMGSLLLGEWVIRQFILRNS</sequence>
<feature type="transmembrane region" description="Helical" evidence="1">
    <location>
        <begin position="123"/>
        <end position="147"/>
    </location>
</feature>
<evidence type="ECO:0000256" key="1">
    <source>
        <dbReference type="SAM" id="Phobius"/>
    </source>
</evidence>
<keyword evidence="5" id="KW-1185">Reference proteome</keyword>
<proteinExistence type="predicted"/>
<name>A0A1Y6IR57_9VIBR</name>
<dbReference type="EMBL" id="FXXI01000002">
    <property type="protein sequence ID" value="SMS00125.1"/>
    <property type="molecule type" value="Genomic_DNA"/>
</dbReference>
<dbReference type="Proteomes" id="UP001283366">
    <property type="component" value="Unassembled WGS sequence"/>
</dbReference>
<organism evidence="3 4">
    <name type="scientific">Vibrio mangrovi</name>
    <dbReference type="NCBI Taxonomy" id="474394"/>
    <lineage>
        <taxon>Bacteria</taxon>
        <taxon>Pseudomonadati</taxon>
        <taxon>Pseudomonadota</taxon>
        <taxon>Gammaproteobacteria</taxon>
        <taxon>Vibrionales</taxon>
        <taxon>Vibrionaceae</taxon>
        <taxon>Vibrio</taxon>
    </lineage>
</organism>
<evidence type="ECO:0000313" key="4">
    <source>
        <dbReference type="Proteomes" id="UP000196125"/>
    </source>
</evidence>
<keyword evidence="1" id="KW-0472">Membrane</keyword>
<keyword evidence="1" id="KW-0812">Transmembrane</keyword>
<feature type="transmembrane region" description="Helical" evidence="1">
    <location>
        <begin position="82"/>
        <end position="102"/>
    </location>
</feature>
<dbReference type="OrthoDB" id="8537043at2"/>
<evidence type="ECO:0008006" key="6">
    <source>
        <dbReference type="Google" id="ProtNLM"/>
    </source>
</evidence>
<reference evidence="2 5" key="2">
    <citation type="submission" date="2023-11" db="EMBL/GenBank/DDBJ databases">
        <title>Plant-associative lifestyle of Vibrio porteresiae and its evolutionary dynamics.</title>
        <authorList>
            <person name="Rameshkumar N."/>
            <person name="Kirti K."/>
        </authorList>
    </citation>
    <scope>NUCLEOTIDE SEQUENCE [LARGE SCALE GENOMIC DNA]</scope>
    <source>
        <strain evidence="2 5">MSSRF38</strain>
    </source>
</reference>
<dbReference type="EMBL" id="JAWRCO010000001">
    <property type="protein sequence ID" value="MDW6001848.1"/>
    <property type="molecule type" value="Genomic_DNA"/>
</dbReference>
<evidence type="ECO:0000313" key="3">
    <source>
        <dbReference type="EMBL" id="SMS00125.1"/>
    </source>
</evidence>
<evidence type="ECO:0000313" key="2">
    <source>
        <dbReference type="EMBL" id="MDW6001848.1"/>
    </source>
</evidence>
<dbReference type="RefSeq" id="WP_087480198.1">
    <property type="nucleotide sequence ID" value="NZ_AP024883.1"/>
</dbReference>
<reference evidence="3 4" key="1">
    <citation type="submission" date="2017-05" db="EMBL/GenBank/DDBJ databases">
        <authorList>
            <person name="Song R."/>
            <person name="Chenine A.L."/>
            <person name="Ruprecht R.M."/>
        </authorList>
    </citation>
    <scope>NUCLEOTIDE SEQUENCE [LARGE SCALE GENOMIC DNA]</scope>
    <source>
        <strain evidence="3 4">CECT 7927</strain>
    </source>
</reference>
<dbReference type="Proteomes" id="UP000196125">
    <property type="component" value="Unassembled WGS sequence"/>
</dbReference>
<dbReference type="AlphaFoldDB" id="A0A1Y6IR57"/>
<feature type="transmembrane region" description="Helical" evidence="1">
    <location>
        <begin position="57"/>
        <end position="76"/>
    </location>
</feature>
<keyword evidence="1" id="KW-1133">Transmembrane helix</keyword>
<feature type="transmembrane region" description="Helical" evidence="1">
    <location>
        <begin position="153"/>
        <end position="178"/>
    </location>
</feature>
<feature type="transmembrane region" description="Helical" evidence="1">
    <location>
        <begin position="27"/>
        <end position="45"/>
    </location>
</feature>
<evidence type="ECO:0000313" key="5">
    <source>
        <dbReference type="Proteomes" id="UP001283366"/>
    </source>
</evidence>
<gene>
    <name evidence="2" type="ORF">SBX37_02920</name>
    <name evidence="3" type="ORF">VIM7927_01366</name>
</gene>
<protein>
    <recommendedName>
        <fullName evidence="6">DNA gyrase subunit B</fullName>
    </recommendedName>
</protein>
<accession>A0A1Y6IR57</accession>